<proteinExistence type="predicted"/>
<protein>
    <submittedName>
        <fullName evidence="2">Heavy-metal-associated domain-containing protein</fullName>
    </submittedName>
</protein>
<feature type="domain" description="HMA" evidence="1">
    <location>
        <begin position="4"/>
        <end position="70"/>
    </location>
</feature>
<organism evidence="2 3">
    <name type="scientific">Halalkalicoccus tibetensis</name>
    <dbReference type="NCBI Taxonomy" id="175632"/>
    <lineage>
        <taxon>Archaea</taxon>
        <taxon>Methanobacteriati</taxon>
        <taxon>Methanobacteriota</taxon>
        <taxon>Stenosarchaea group</taxon>
        <taxon>Halobacteria</taxon>
        <taxon>Halobacteriales</taxon>
        <taxon>Halococcaceae</taxon>
        <taxon>Halalkalicoccus</taxon>
    </lineage>
</organism>
<name>A0ABD5V6F3_9EURY</name>
<sequence>MAQSTATFTVEGIDSEDDSHAIADELGEVDGVMGIDIDPESGEAAVKYDEDVLAEERVKITVRELGYDVE</sequence>
<dbReference type="Gene3D" id="3.30.70.100">
    <property type="match status" value="1"/>
</dbReference>
<dbReference type="InterPro" id="IPR006121">
    <property type="entry name" value="HMA_dom"/>
</dbReference>
<dbReference type="Proteomes" id="UP001596312">
    <property type="component" value="Unassembled WGS sequence"/>
</dbReference>
<dbReference type="SUPFAM" id="SSF55008">
    <property type="entry name" value="HMA, heavy metal-associated domain"/>
    <property type="match status" value="1"/>
</dbReference>
<comment type="caution">
    <text evidence="2">The sequence shown here is derived from an EMBL/GenBank/DDBJ whole genome shotgun (WGS) entry which is preliminary data.</text>
</comment>
<dbReference type="CDD" id="cd00371">
    <property type="entry name" value="HMA"/>
    <property type="match status" value="1"/>
</dbReference>
<gene>
    <name evidence="2" type="ORF">ACFQGH_11845</name>
</gene>
<dbReference type="Pfam" id="PF00403">
    <property type="entry name" value="HMA"/>
    <property type="match status" value="1"/>
</dbReference>
<reference evidence="2 3" key="1">
    <citation type="journal article" date="2019" name="Int. J. Syst. Evol. Microbiol.">
        <title>The Global Catalogue of Microorganisms (GCM) 10K type strain sequencing project: providing services to taxonomists for standard genome sequencing and annotation.</title>
        <authorList>
            <consortium name="The Broad Institute Genomics Platform"/>
            <consortium name="The Broad Institute Genome Sequencing Center for Infectious Disease"/>
            <person name="Wu L."/>
            <person name="Ma J."/>
        </authorList>
    </citation>
    <scope>NUCLEOTIDE SEQUENCE [LARGE SCALE GENOMIC DNA]</scope>
    <source>
        <strain evidence="2 3">CGMCC 1.3240</strain>
    </source>
</reference>
<evidence type="ECO:0000313" key="2">
    <source>
        <dbReference type="EMBL" id="MFC6905883.1"/>
    </source>
</evidence>
<dbReference type="InterPro" id="IPR036163">
    <property type="entry name" value="HMA_dom_sf"/>
</dbReference>
<evidence type="ECO:0000313" key="3">
    <source>
        <dbReference type="Proteomes" id="UP001596312"/>
    </source>
</evidence>
<dbReference type="AlphaFoldDB" id="A0ABD5V6F3"/>
<evidence type="ECO:0000259" key="1">
    <source>
        <dbReference type="PROSITE" id="PS50846"/>
    </source>
</evidence>
<keyword evidence="3" id="KW-1185">Reference proteome</keyword>
<dbReference type="PROSITE" id="PS50846">
    <property type="entry name" value="HMA_2"/>
    <property type="match status" value="1"/>
</dbReference>
<dbReference type="RefSeq" id="WP_340604414.1">
    <property type="nucleotide sequence ID" value="NZ_JBBMXV010000003.1"/>
</dbReference>
<accession>A0ABD5V6F3</accession>
<dbReference type="EMBL" id="JBHSXQ010000003">
    <property type="protein sequence ID" value="MFC6905883.1"/>
    <property type="molecule type" value="Genomic_DNA"/>
</dbReference>